<dbReference type="PROSITE" id="PS50896">
    <property type="entry name" value="LISH"/>
    <property type="match status" value="1"/>
</dbReference>
<dbReference type="InterPro" id="IPR006595">
    <property type="entry name" value="CTLH_C"/>
</dbReference>
<evidence type="ECO:0000313" key="3">
    <source>
        <dbReference type="EMBL" id="CCU75850.1"/>
    </source>
</evidence>
<protein>
    <submittedName>
        <fullName evidence="3">CTLH domain-containing protein</fullName>
    </submittedName>
</protein>
<evidence type="ECO:0000256" key="1">
    <source>
        <dbReference type="ARBA" id="ARBA00002343"/>
    </source>
</evidence>
<dbReference type="InterPro" id="IPR013144">
    <property type="entry name" value="CRA_dom"/>
</dbReference>
<comment type="function">
    <text evidence="1">Involved in the proteasome-dependent degradation of fructose-1,6-bisphosphatase.</text>
</comment>
<dbReference type="InParanoid" id="N1J6R4"/>
<organism evidence="3 4">
    <name type="scientific">Blumeria graminis f. sp. hordei (strain DH14)</name>
    <name type="common">Barley powdery mildew</name>
    <name type="synonym">Oidium monilioides f. sp. hordei</name>
    <dbReference type="NCBI Taxonomy" id="546991"/>
    <lineage>
        <taxon>Eukaryota</taxon>
        <taxon>Fungi</taxon>
        <taxon>Dikarya</taxon>
        <taxon>Ascomycota</taxon>
        <taxon>Pezizomycotina</taxon>
        <taxon>Leotiomycetes</taxon>
        <taxon>Erysiphales</taxon>
        <taxon>Erysiphaceae</taxon>
        <taxon>Blumeria</taxon>
        <taxon>Blumeria hordei</taxon>
    </lineage>
</organism>
<dbReference type="AlphaFoldDB" id="N1J6R4"/>
<dbReference type="InterPro" id="IPR050618">
    <property type="entry name" value="Ubq-SigPath_Reg"/>
</dbReference>
<dbReference type="PANTHER" id="PTHR12864">
    <property type="entry name" value="RAN BINDING PROTEIN 9-RELATED"/>
    <property type="match status" value="1"/>
</dbReference>
<reference evidence="3 4" key="1">
    <citation type="journal article" date="2010" name="Science">
        <title>Genome expansion and gene loss in powdery mildew fungi reveal tradeoffs in extreme parasitism.</title>
        <authorList>
            <person name="Spanu P.D."/>
            <person name="Abbott J.C."/>
            <person name="Amselem J."/>
            <person name="Burgis T.A."/>
            <person name="Soanes D.M."/>
            <person name="Stueber K."/>
            <person name="Ver Loren van Themaat E."/>
            <person name="Brown J.K.M."/>
            <person name="Butcher S.A."/>
            <person name="Gurr S.J."/>
            <person name="Lebrun M.-H."/>
            <person name="Ridout C.J."/>
            <person name="Schulze-Lefert P."/>
            <person name="Talbot N.J."/>
            <person name="Ahmadinejad N."/>
            <person name="Ametz C."/>
            <person name="Barton G.R."/>
            <person name="Benjdia M."/>
            <person name="Bidzinski P."/>
            <person name="Bindschedler L.V."/>
            <person name="Both M."/>
            <person name="Brewer M.T."/>
            <person name="Cadle-Davidson L."/>
            <person name="Cadle-Davidson M.M."/>
            <person name="Collemare J."/>
            <person name="Cramer R."/>
            <person name="Frenkel O."/>
            <person name="Godfrey D."/>
            <person name="Harriman J."/>
            <person name="Hoede C."/>
            <person name="King B.C."/>
            <person name="Klages S."/>
            <person name="Kleemann J."/>
            <person name="Knoll D."/>
            <person name="Koti P.S."/>
            <person name="Kreplak J."/>
            <person name="Lopez-Ruiz F.J."/>
            <person name="Lu X."/>
            <person name="Maekawa T."/>
            <person name="Mahanil S."/>
            <person name="Micali C."/>
            <person name="Milgroom M.G."/>
            <person name="Montana G."/>
            <person name="Noir S."/>
            <person name="O'Connell R.J."/>
            <person name="Oberhaensli S."/>
            <person name="Parlange F."/>
            <person name="Pedersen C."/>
            <person name="Quesneville H."/>
            <person name="Reinhardt R."/>
            <person name="Rott M."/>
            <person name="Sacristan S."/>
            <person name="Schmidt S.M."/>
            <person name="Schoen M."/>
            <person name="Skamnioti P."/>
            <person name="Sommer H."/>
            <person name="Stephens A."/>
            <person name="Takahara H."/>
            <person name="Thordal-Christensen H."/>
            <person name="Vigouroux M."/>
            <person name="Wessling R."/>
            <person name="Wicker T."/>
            <person name="Panstruga R."/>
        </authorList>
    </citation>
    <scope>NUCLEOTIDE SEQUENCE [LARGE SCALE GENOMIC DNA]</scope>
    <source>
        <strain evidence="3">DH14</strain>
    </source>
</reference>
<dbReference type="HOGENOM" id="CLU_073203_0_0_1"/>
<feature type="domain" description="CTLH" evidence="2">
    <location>
        <begin position="70"/>
        <end position="127"/>
    </location>
</feature>
<dbReference type="InterPro" id="IPR024964">
    <property type="entry name" value="CTLH/CRA"/>
</dbReference>
<evidence type="ECO:0000259" key="2">
    <source>
        <dbReference type="PROSITE" id="PS50897"/>
    </source>
</evidence>
<dbReference type="eggNOG" id="KOG2659">
    <property type="taxonomic scope" value="Eukaryota"/>
</dbReference>
<name>N1J6R4_BLUG1</name>
<sequence>MASSNASTSSTVSTATPTQVSFAKRADEVNSCKSDLNDIILDYLTIEGYPCAAEKFSKEANIKPRQVGEEIRSRHEIQNLIHRGMIQEAIEAVNNTDPEVLDRNPSLHFDLLRLQLIELIRAHNSNPISDITPALQFAADQLAPRAPTNSRFMEDMEKTMALLVFPPDKLDSSLANLLDPSLRKFVAENVNMAMLVSQKSRREASIRSLVRLRAWAEEKARSQKIELPPSMKLELDDKKQETTFLEPMAI</sequence>
<dbReference type="STRING" id="546991.N1J6R4"/>
<dbReference type="SMART" id="SM00757">
    <property type="entry name" value="CRA"/>
    <property type="match status" value="1"/>
</dbReference>
<accession>N1J6R4</accession>
<dbReference type="SMART" id="SM00668">
    <property type="entry name" value="CTLH"/>
    <property type="match status" value="1"/>
</dbReference>
<dbReference type="Pfam" id="PF10607">
    <property type="entry name" value="CTLH"/>
    <property type="match status" value="1"/>
</dbReference>
<dbReference type="OrthoDB" id="2415936at2759"/>
<dbReference type="InterPro" id="IPR006594">
    <property type="entry name" value="LisH"/>
</dbReference>
<dbReference type="SMART" id="SM00667">
    <property type="entry name" value="LisH"/>
    <property type="match status" value="1"/>
</dbReference>
<dbReference type="PROSITE" id="PS50897">
    <property type="entry name" value="CTLH"/>
    <property type="match status" value="1"/>
</dbReference>
<dbReference type="EMBL" id="CAUH01001760">
    <property type="protein sequence ID" value="CCU75850.1"/>
    <property type="molecule type" value="Genomic_DNA"/>
</dbReference>
<gene>
    <name evidence="3" type="ORF">BGHDH14_bghG001760000001001</name>
</gene>
<evidence type="ECO:0000313" key="4">
    <source>
        <dbReference type="Proteomes" id="UP000015441"/>
    </source>
</evidence>
<comment type="caution">
    <text evidence="3">The sequence shown here is derived from an EMBL/GenBank/DDBJ whole genome shotgun (WGS) entry which is preliminary data.</text>
</comment>
<proteinExistence type="predicted"/>
<dbReference type="Pfam" id="PF08513">
    <property type="entry name" value="LisH"/>
    <property type="match status" value="1"/>
</dbReference>
<keyword evidence="4" id="KW-1185">Reference proteome</keyword>
<dbReference type="Proteomes" id="UP000015441">
    <property type="component" value="Unassembled WGS sequence"/>
</dbReference>